<proteinExistence type="predicted"/>
<dbReference type="PANTHER" id="PTHR39214">
    <property type="entry name" value="MICROBODY (PEROXISOME) BIOGENESIS PROTEIN PEROXIN 8 (EUROFUNG)"/>
    <property type="match status" value="1"/>
</dbReference>
<evidence type="ECO:0000313" key="2">
    <source>
        <dbReference type="Proteomes" id="UP000518752"/>
    </source>
</evidence>
<accession>A0A8H5M666</accession>
<dbReference type="EMBL" id="JAACJN010000053">
    <property type="protein sequence ID" value="KAF5382313.1"/>
    <property type="molecule type" value="Genomic_DNA"/>
</dbReference>
<reference evidence="1 2" key="1">
    <citation type="journal article" date="2020" name="ISME J.">
        <title>Uncovering the hidden diversity of litter-decomposition mechanisms in mushroom-forming fungi.</title>
        <authorList>
            <person name="Floudas D."/>
            <person name="Bentzer J."/>
            <person name="Ahren D."/>
            <person name="Johansson T."/>
            <person name="Persson P."/>
            <person name="Tunlid A."/>
        </authorList>
    </citation>
    <scope>NUCLEOTIDE SEQUENCE [LARGE SCALE GENOMIC DNA]</scope>
    <source>
        <strain evidence="1 2">CBS 406.79</strain>
    </source>
</reference>
<dbReference type="AlphaFoldDB" id="A0A8H5M666"/>
<gene>
    <name evidence="1" type="ORF">D9757_008479</name>
</gene>
<dbReference type="PANTHER" id="PTHR39214:SF1">
    <property type="entry name" value="MICROBODY (PEROXISOME) BIOGENESIS PROTEIN PEROXIN 8 (EUROFUNG)"/>
    <property type="match status" value="1"/>
</dbReference>
<protein>
    <submittedName>
        <fullName evidence="1">Uncharacterized protein</fullName>
    </submittedName>
</protein>
<dbReference type="Proteomes" id="UP000518752">
    <property type="component" value="Unassembled WGS sequence"/>
</dbReference>
<organism evidence="1 2">
    <name type="scientific">Collybiopsis confluens</name>
    <dbReference type="NCBI Taxonomy" id="2823264"/>
    <lineage>
        <taxon>Eukaryota</taxon>
        <taxon>Fungi</taxon>
        <taxon>Dikarya</taxon>
        <taxon>Basidiomycota</taxon>
        <taxon>Agaricomycotina</taxon>
        <taxon>Agaricomycetes</taxon>
        <taxon>Agaricomycetidae</taxon>
        <taxon>Agaricales</taxon>
        <taxon>Marasmiineae</taxon>
        <taxon>Omphalotaceae</taxon>
        <taxon>Collybiopsis</taxon>
    </lineage>
</organism>
<dbReference type="InterPro" id="IPR055334">
    <property type="entry name" value="PEX8-like"/>
</dbReference>
<name>A0A8H5M666_9AGAR</name>
<comment type="caution">
    <text evidence="1">The sequence shown here is derived from an EMBL/GenBank/DDBJ whole genome shotgun (WGS) entry which is preliminary data.</text>
</comment>
<keyword evidence="2" id="KW-1185">Reference proteome</keyword>
<dbReference type="OrthoDB" id="2357318at2759"/>
<evidence type="ECO:0000313" key="1">
    <source>
        <dbReference type="EMBL" id="KAF5382313.1"/>
    </source>
</evidence>
<sequence length="740" mass="80436">MNALLQHLHRKDPVIPLENIQSALAFHLGNASTSTSSLAATAITSPLFLSVSLARLQGLSNAFRHSVHLNKKIDVKALLDGLQGGHPILRLSAATGILLGLQDVKAKSNSRVSDTILIAFAEVLDQQEWETEFQQIQGPIPPLTLSLILACQSLPLIDNQRLRILPLSTLAMLLTRCIREVYAPDSKTAEHLQPHIPPLTRLLAKVLSLSITSSPAQGLVTAQQTLSTLRDLAKDAECDIPWLFLSQHTSAWTNLKTLLFTTVMISESIFEACIYLSPRTYLTLSSPSLSPSPFTLASTSLLTLSHLSLLVSQFGGISSLGSEGDGSFKELRRTAYLALDILASANGKGAVERFVSELVQQQQLPGTIAGNGKAGQDDLRMIHAFSKTSFTLSCIEQLIPVLKVDYLMGPVWEVAQPHLHLTPDSPSQHSRGSNDAAIDPLHSNPLDLDQLKRATFESAHSVVLAMFAASSNASASFGSGEKGTGGTIKDNDDMSLESFCELLVPFYSKCLIENSIESRLSTAQLCIAYPALVRSATTTASTSTLTSLSSPSPSTSLIGSEENAERFVVAWYCIQELLDIIHAFDFNPKSDMYEESERGERERHHRLHLVLISCVSTLPLALLGRVLDEIRSIIIPLASTTTTAPNSTTTATATTIATTEKENKASHLGDDTPRRTELIQSLYHQVLEMVGDREKEYVLRWWEQFVSDLMRIGLGMAGSEAEAEADASISRGGDWLVAKL</sequence>